<dbReference type="AlphaFoldDB" id="A0A6J5H1H0"/>
<gene>
    <name evidence="3" type="primary">fabG_20</name>
    <name evidence="3" type="ORF">LMG27177_07009</name>
</gene>
<dbReference type="PROSITE" id="PS00061">
    <property type="entry name" value="ADH_SHORT"/>
    <property type="match status" value="1"/>
</dbReference>
<evidence type="ECO:0000256" key="1">
    <source>
        <dbReference type="ARBA" id="ARBA00006484"/>
    </source>
</evidence>
<dbReference type="PRINTS" id="PR00080">
    <property type="entry name" value="SDRFAMILY"/>
</dbReference>
<dbReference type="SUPFAM" id="SSF51735">
    <property type="entry name" value="NAD(P)-binding Rossmann-fold domains"/>
    <property type="match status" value="1"/>
</dbReference>
<dbReference type="Gene3D" id="3.40.50.720">
    <property type="entry name" value="NAD(P)-binding Rossmann-like Domain"/>
    <property type="match status" value="1"/>
</dbReference>
<dbReference type="PRINTS" id="PR00081">
    <property type="entry name" value="GDHRDH"/>
</dbReference>
<evidence type="ECO:0000313" key="3">
    <source>
        <dbReference type="EMBL" id="CAB3810022.1"/>
    </source>
</evidence>
<dbReference type="FunFam" id="3.40.50.720:FF:000084">
    <property type="entry name" value="Short-chain dehydrogenase reductase"/>
    <property type="match status" value="1"/>
</dbReference>
<dbReference type="InterPro" id="IPR002347">
    <property type="entry name" value="SDR_fam"/>
</dbReference>
<evidence type="ECO:0000256" key="2">
    <source>
        <dbReference type="ARBA" id="ARBA00023002"/>
    </source>
</evidence>
<organism evidence="3 4">
    <name type="scientific">Paraburkholderia fynbosensis</name>
    <dbReference type="NCBI Taxonomy" id="1200993"/>
    <lineage>
        <taxon>Bacteria</taxon>
        <taxon>Pseudomonadati</taxon>
        <taxon>Pseudomonadota</taxon>
        <taxon>Betaproteobacteria</taxon>
        <taxon>Burkholderiales</taxon>
        <taxon>Burkholderiaceae</taxon>
        <taxon>Paraburkholderia</taxon>
    </lineage>
</organism>
<accession>A0A6J5H1H0</accession>
<dbReference type="RefSeq" id="WP_175166004.1">
    <property type="nucleotide sequence ID" value="NZ_CADIKI010000032.1"/>
</dbReference>
<sequence length="257" mass="28125">MKINAPVALVTGGRRGIGRGIVWRLADEGFDIVINDLFDDDAMRETIDGVEARGRKCAIALGDIAALDQQDDFVNRAWQAFGRIDTLVNNAGVSVLSRGDLLDVSVESYDRNLDVNLRGPFFLTQRFARRMMDIPDPEHYRSIVCISSTSADTVSINRGEYCISKAGLSMMVRLFATRLAAHGIAVHEIRPGIIRTDMTAVSAANFDERIREGLTPIRRWGTPDDIGSAVAALAVGTFSFSTGSAFELDGGMHINRF</sequence>
<proteinExistence type="inferred from homology"/>
<keyword evidence="4" id="KW-1185">Reference proteome</keyword>
<dbReference type="EC" id="1.1.1.100" evidence="3"/>
<dbReference type="NCBIfam" id="NF009386">
    <property type="entry name" value="PRK12745.1"/>
    <property type="match status" value="1"/>
</dbReference>
<keyword evidence="2 3" id="KW-0560">Oxidoreductase</keyword>
<dbReference type="GO" id="GO:0006633">
    <property type="term" value="P:fatty acid biosynthetic process"/>
    <property type="evidence" value="ECO:0007669"/>
    <property type="project" value="TreeGrafter"/>
</dbReference>
<dbReference type="InterPro" id="IPR036291">
    <property type="entry name" value="NAD(P)-bd_dom_sf"/>
</dbReference>
<dbReference type="GO" id="GO:0048038">
    <property type="term" value="F:quinone binding"/>
    <property type="evidence" value="ECO:0007669"/>
    <property type="project" value="TreeGrafter"/>
</dbReference>
<name>A0A6J5H1H0_9BURK</name>
<evidence type="ECO:0000313" key="4">
    <source>
        <dbReference type="Proteomes" id="UP000494252"/>
    </source>
</evidence>
<reference evidence="3 4" key="1">
    <citation type="submission" date="2020-04" db="EMBL/GenBank/DDBJ databases">
        <authorList>
            <person name="De Canck E."/>
        </authorList>
    </citation>
    <scope>NUCLEOTIDE SEQUENCE [LARGE SCALE GENOMIC DNA]</scope>
    <source>
        <strain evidence="3 4">LMG 27177</strain>
    </source>
</reference>
<dbReference type="Pfam" id="PF13561">
    <property type="entry name" value="adh_short_C2"/>
    <property type="match status" value="1"/>
</dbReference>
<dbReference type="EMBL" id="CADIKI010000032">
    <property type="protein sequence ID" value="CAB3810022.1"/>
    <property type="molecule type" value="Genomic_DNA"/>
</dbReference>
<dbReference type="GO" id="GO:0004316">
    <property type="term" value="F:3-oxoacyl-[acyl-carrier-protein] reductase (NADPH) activity"/>
    <property type="evidence" value="ECO:0007669"/>
    <property type="project" value="UniProtKB-EC"/>
</dbReference>
<protein>
    <submittedName>
        <fullName evidence="3">3-oxoacyl-[acyl-carrier-protein] reductase FabG</fullName>
        <ecNumber evidence="3">1.1.1.100</ecNumber>
    </submittedName>
</protein>
<dbReference type="InterPro" id="IPR020904">
    <property type="entry name" value="Sc_DH/Rdtase_CS"/>
</dbReference>
<dbReference type="PANTHER" id="PTHR42760:SF133">
    <property type="entry name" value="3-OXOACYL-[ACYL-CARRIER-PROTEIN] REDUCTASE"/>
    <property type="match status" value="1"/>
</dbReference>
<comment type="similarity">
    <text evidence="1">Belongs to the short-chain dehydrogenases/reductases (SDR) family.</text>
</comment>
<dbReference type="Proteomes" id="UP000494252">
    <property type="component" value="Unassembled WGS sequence"/>
</dbReference>
<dbReference type="PANTHER" id="PTHR42760">
    <property type="entry name" value="SHORT-CHAIN DEHYDROGENASES/REDUCTASES FAMILY MEMBER"/>
    <property type="match status" value="1"/>
</dbReference>